<accession>A0AAD4GZ68</accession>
<gene>
    <name evidence="4" type="ORF">FE257_006652</name>
</gene>
<dbReference type="AlphaFoldDB" id="A0AAD4GZ68"/>
<dbReference type="Proteomes" id="UP001194746">
    <property type="component" value="Unassembled WGS sequence"/>
</dbReference>
<comment type="caution">
    <text evidence="4">The sequence shown here is derived from an EMBL/GenBank/DDBJ whole genome shotgun (WGS) entry which is preliminary data.</text>
</comment>
<evidence type="ECO:0000256" key="1">
    <source>
        <dbReference type="ARBA" id="ARBA00022729"/>
    </source>
</evidence>
<dbReference type="PANTHER" id="PTHR31836:SF27">
    <property type="entry name" value="RLPA-LIKE PROTEIN DOUBLE-PSI BETA-BARREL DOMAIN-CONTAINING PROTEIN"/>
    <property type="match status" value="1"/>
</dbReference>
<reference evidence="4" key="1">
    <citation type="journal article" date="2019" name="Beilstein J. Org. Chem.">
        <title>Nanangenines: drimane sesquiterpenoids as the dominant metabolite cohort of a novel Australian fungus, Aspergillus nanangensis.</title>
        <authorList>
            <person name="Lacey H.J."/>
            <person name="Gilchrist C.L.M."/>
            <person name="Crombie A."/>
            <person name="Kalaitzis J.A."/>
            <person name="Vuong D."/>
            <person name="Rutledge P.J."/>
            <person name="Turner P."/>
            <person name="Pitt J.I."/>
            <person name="Lacey E."/>
            <person name="Chooi Y.H."/>
            <person name="Piggott A.M."/>
        </authorList>
    </citation>
    <scope>NUCLEOTIDE SEQUENCE</scope>
    <source>
        <strain evidence="4">MST-FP2251</strain>
    </source>
</reference>
<keyword evidence="5" id="KW-1185">Reference proteome</keyword>
<keyword evidence="3" id="KW-0472">Membrane</keyword>
<keyword evidence="1" id="KW-0732">Signal</keyword>
<dbReference type="PANTHER" id="PTHR31836">
    <property type="match status" value="1"/>
</dbReference>
<evidence type="ECO:0000313" key="5">
    <source>
        <dbReference type="Proteomes" id="UP001194746"/>
    </source>
</evidence>
<keyword evidence="3" id="KW-0812">Transmembrane</keyword>
<dbReference type="SUPFAM" id="SSF50685">
    <property type="entry name" value="Barwin-like endoglucanases"/>
    <property type="match status" value="1"/>
</dbReference>
<protein>
    <recommendedName>
        <fullName evidence="6">RlpA-like double-psi beta-barrel-protein domain-containing protein-containing protein</fullName>
    </recommendedName>
</protein>
<evidence type="ECO:0000256" key="2">
    <source>
        <dbReference type="SAM" id="MobiDB-lite"/>
    </source>
</evidence>
<dbReference type="CDD" id="cd22191">
    <property type="entry name" value="DPBB_RlpA_EXP_N-like"/>
    <property type="match status" value="1"/>
</dbReference>
<evidence type="ECO:0000256" key="3">
    <source>
        <dbReference type="SAM" id="Phobius"/>
    </source>
</evidence>
<reference evidence="4" key="2">
    <citation type="submission" date="2020-02" db="EMBL/GenBank/DDBJ databases">
        <authorList>
            <person name="Gilchrist C.L.M."/>
            <person name="Chooi Y.-H."/>
        </authorList>
    </citation>
    <scope>NUCLEOTIDE SEQUENCE</scope>
    <source>
        <strain evidence="4">MST-FP2251</strain>
    </source>
</reference>
<dbReference type="InterPro" id="IPR036908">
    <property type="entry name" value="RlpA-like_sf"/>
</dbReference>
<keyword evidence="3" id="KW-1133">Transmembrane helix</keyword>
<feature type="region of interest" description="Disordered" evidence="2">
    <location>
        <begin position="1"/>
        <end position="43"/>
    </location>
</feature>
<dbReference type="InterPro" id="IPR051477">
    <property type="entry name" value="Expansin_CellWall"/>
</dbReference>
<feature type="compositionally biased region" description="Pro residues" evidence="2">
    <location>
        <begin position="18"/>
        <end position="27"/>
    </location>
</feature>
<sequence length="204" mass="21976">MSSGLIPKRKPLPISKQEPPPIIPPEPVDPKQQPQPLTSTWSQKWSHLPQRKRRLLLAALLLLLCLLALIIGLAVGLTVGKKASNLPLPTSHGGPYEGDLTYYDPALGSCGITSSGSEAICAVSHVLFDAASIGSNPNENPLCGLKLRLRRGKKSVDVKIVDRCVGCKVNDIDVSRSVFSDLADMALGRVLVEWAWLEDSPVAM</sequence>
<dbReference type="Gene3D" id="2.40.40.10">
    <property type="entry name" value="RlpA-like domain"/>
    <property type="match status" value="1"/>
</dbReference>
<proteinExistence type="predicted"/>
<organism evidence="4 5">
    <name type="scientific">Aspergillus nanangensis</name>
    <dbReference type="NCBI Taxonomy" id="2582783"/>
    <lineage>
        <taxon>Eukaryota</taxon>
        <taxon>Fungi</taxon>
        <taxon>Dikarya</taxon>
        <taxon>Ascomycota</taxon>
        <taxon>Pezizomycotina</taxon>
        <taxon>Eurotiomycetes</taxon>
        <taxon>Eurotiomycetidae</taxon>
        <taxon>Eurotiales</taxon>
        <taxon>Aspergillaceae</taxon>
        <taxon>Aspergillus</taxon>
        <taxon>Aspergillus subgen. Circumdati</taxon>
    </lineage>
</organism>
<evidence type="ECO:0000313" key="4">
    <source>
        <dbReference type="EMBL" id="KAF9894762.1"/>
    </source>
</evidence>
<feature type="compositionally biased region" description="Polar residues" evidence="2">
    <location>
        <begin position="32"/>
        <end position="43"/>
    </location>
</feature>
<name>A0AAD4GZ68_ASPNN</name>
<feature type="transmembrane region" description="Helical" evidence="3">
    <location>
        <begin position="55"/>
        <end position="79"/>
    </location>
</feature>
<evidence type="ECO:0008006" key="6">
    <source>
        <dbReference type="Google" id="ProtNLM"/>
    </source>
</evidence>
<dbReference type="EMBL" id="VCAU01000003">
    <property type="protein sequence ID" value="KAF9894762.1"/>
    <property type="molecule type" value="Genomic_DNA"/>
</dbReference>